<evidence type="ECO:0000313" key="4">
    <source>
        <dbReference type="Proteomes" id="UP000719942"/>
    </source>
</evidence>
<dbReference type="Pfam" id="PF01992">
    <property type="entry name" value="vATP-synt_AC39"/>
    <property type="match status" value="1"/>
</dbReference>
<name>A0ABS7DQT7_9FIRM</name>
<sequence>MLSTLSSNAILSKARAMYGRRLTKQNYRELLACQNVGEVASYLKTRTSYGKALAGIDQNNVHRGQLEARLKQKLFEEYASLCRYEISVGEHFSQYVITRSEIEQILHSILLLEAGTPEDYVFALPMYLTRHTHINLTALSQVKSYDDLISALSHTPYQKLLEGFRPIEGIPLNYTGIENALYTYLYSSVFEVIDQHTHGETARQLRDIFNSYIDLINYARIIRLKVSYNAGPDFIRSSLLPFGNINKRILDEMIEAESADAVTKLMEQTAVGKHFLKIEHSYAGEISNRVKYMTCRHDIHFSTHPSVVLISYTFLMQIELMDIVTIVEGIRYKLPPEEIAKLLVVYNFSERSD</sequence>
<dbReference type="EMBL" id="JAGFNZ010000005">
    <property type="protein sequence ID" value="MBW7573548.1"/>
    <property type="molecule type" value="Genomic_DNA"/>
</dbReference>
<proteinExistence type="predicted"/>
<dbReference type="InterPro" id="IPR044911">
    <property type="entry name" value="V-type_ATPase_csu/dsu_dom_3"/>
</dbReference>
<dbReference type="Gene3D" id="1.10.132.50">
    <property type="entry name" value="ATP synthase (C/AC39) subunit, domain 3"/>
    <property type="match status" value="3"/>
</dbReference>
<comment type="caution">
    <text evidence="3">The sequence shown here is derived from an EMBL/GenBank/DDBJ whole genome shotgun (WGS) entry which is preliminary data.</text>
</comment>
<dbReference type="InterPro" id="IPR036079">
    <property type="entry name" value="ATPase_csu/dsu_sf"/>
</dbReference>
<dbReference type="PANTHER" id="PTHR38682:SF1">
    <property type="entry name" value="V-TYPE ATP SYNTHASE SUBUNIT C"/>
    <property type="match status" value="1"/>
</dbReference>
<evidence type="ECO:0000313" key="3">
    <source>
        <dbReference type="EMBL" id="MBW7573548.1"/>
    </source>
</evidence>
<organism evidence="3 4">
    <name type="scientific">Caproiciproducens faecalis</name>
    <dbReference type="NCBI Taxonomy" id="2820301"/>
    <lineage>
        <taxon>Bacteria</taxon>
        <taxon>Bacillati</taxon>
        <taxon>Bacillota</taxon>
        <taxon>Clostridia</taxon>
        <taxon>Eubacteriales</taxon>
        <taxon>Acutalibacteraceae</taxon>
        <taxon>Caproiciproducens</taxon>
    </lineage>
</organism>
<protein>
    <submittedName>
        <fullName evidence="3">V-type ATPase subunit</fullName>
    </submittedName>
</protein>
<accession>A0ABS7DQT7</accession>
<keyword evidence="1" id="KW-0813">Transport</keyword>
<keyword evidence="4" id="KW-1185">Reference proteome</keyword>
<keyword evidence="2" id="KW-0406">Ion transport</keyword>
<reference evidence="3 4" key="1">
    <citation type="submission" date="2021-03" db="EMBL/GenBank/DDBJ databases">
        <title>Caproiciproducens sp. nov. isolated from feces of cow.</title>
        <authorList>
            <person name="Choi J.-Y."/>
        </authorList>
    </citation>
    <scope>NUCLEOTIDE SEQUENCE [LARGE SCALE GENOMIC DNA]</scope>
    <source>
        <strain evidence="3 4">AGMB10547</strain>
    </source>
</reference>
<dbReference type="SUPFAM" id="SSF103486">
    <property type="entry name" value="V-type ATP synthase subunit C"/>
    <property type="match status" value="1"/>
</dbReference>
<gene>
    <name evidence="3" type="ORF">J5W02_12085</name>
</gene>
<evidence type="ECO:0000256" key="2">
    <source>
        <dbReference type="ARBA" id="ARBA00023065"/>
    </source>
</evidence>
<dbReference type="InterPro" id="IPR050873">
    <property type="entry name" value="V-ATPase_V0D/AC39_subunit"/>
</dbReference>
<dbReference type="RefSeq" id="WP_219965958.1">
    <property type="nucleotide sequence ID" value="NZ_JAGFNZ010000005.1"/>
</dbReference>
<dbReference type="InterPro" id="IPR002843">
    <property type="entry name" value="ATPase_V0-cplx_csu/dsu"/>
</dbReference>
<dbReference type="Proteomes" id="UP000719942">
    <property type="component" value="Unassembled WGS sequence"/>
</dbReference>
<evidence type="ECO:0000256" key="1">
    <source>
        <dbReference type="ARBA" id="ARBA00022448"/>
    </source>
</evidence>
<dbReference type="PANTHER" id="PTHR38682">
    <property type="entry name" value="V-TYPE ATP SYNTHASE SUBUNIT C"/>
    <property type="match status" value="1"/>
</dbReference>